<sequence>MTVHARTMLTWSVLIAAAAILGTVMSRLPEWVHTSLLWAVVAGITLAIALRLPGLLTVLNLTTVIPPLAGFAILAMGAIRGGYGPELVPFAGVAAYTALLAAYWKTKATQSSTQTDTDARKAQVSTGSDKPNAESTDKSTEQR</sequence>
<protein>
    <submittedName>
        <fullName evidence="3">Uncharacterized protein</fullName>
    </submittedName>
</protein>
<evidence type="ECO:0000256" key="1">
    <source>
        <dbReference type="SAM" id="MobiDB-lite"/>
    </source>
</evidence>
<feature type="compositionally biased region" description="Polar residues" evidence="1">
    <location>
        <begin position="107"/>
        <end position="116"/>
    </location>
</feature>
<dbReference type="AlphaFoldDB" id="A0A2T0PSU7"/>
<gene>
    <name evidence="3" type="ORF">CLV72_11243</name>
</gene>
<keyword evidence="2" id="KW-1133">Transmembrane helix</keyword>
<accession>A0A2T0PSU7</accession>
<reference evidence="3 4" key="1">
    <citation type="submission" date="2018-03" db="EMBL/GenBank/DDBJ databases">
        <title>Genomic Encyclopedia of Archaeal and Bacterial Type Strains, Phase II (KMG-II): from individual species to whole genera.</title>
        <authorList>
            <person name="Goeker M."/>
        </authorList>
    </citation>
    <scope>NUCLEOTIDE SEQUENCE [LARGE SCALE GENOMIC DNA]</scope>
    <source>
        <strain evidence="3 4">DSM 45601</strain>
    </source>
</reference>
<feature type="transmembrane region" description="Helical" evidence="2">
    <location>
        <begin position="59"/>
        <end position="81"/>
    </location>
</feature>
<keyword evidence="2" id="KW-0812">Transmembrane</keyword>
<evidence type="ECO:0000256" key="2">
    <source>
        <dbReference type="SAM" id="Phobius"/>
    </source>
</evidence>
<comment type="caution">
    <text evidence="3">The sequence shown here is derived from an EMBL/GenBank/DDBJ whole genome shotgun (WGS) entry which is preliminary data.</text>
</comment>
<evidence type="ECO:0000313" key="4">
    <source>
        <dbReference type="Proteomes" id="UP000237846"/>
    </source>
</evidence>
<feature type="compositionally biased region" description="Basic and acidic residues" evidence="1">
    <location>
        <begin position="131"/>
        <end position="143"/>
    </location>
</feature>
<keyword evidence="2" id="KW-0472">Membrane</keyword>
<proteinExistence type="predicted"/>
<dbReference type="Proteomes" id="UP000237846">
    <property type="component" value="Unassembled WGS sequence"/>
</dbReference>
<organism evidence="3 4">
    <name type="scientific">Allonocardiopsis opalescens</name>
    <dbReference type="NCBI Taxonomy" id="1144618"/>
    <lineage>
        <taxon>Bacteria</taxon>
        <taxon>Bacillati</taxon>
        <taxon>Actinomycetota</taxon>
        <taxon>Actinomycetes</taxon>
        <taxon>Streptosporangiales</taxon>
        <taxon>Allonocardiopsis</taxon>
    </lineage>
</organism>
<name>A0A2T0PSU7_9ACTN</name>
<dbReference type="EMBL" id="PVZC01000012">
    <property type="protein sequence ID" value="PRX91970.1"/>
    <property type="molecule type" value="Genomic_DNA"/>
</dbReference>
<feature type="transmembrane region" description="Helical" evidence="2">
    <location>
        <begin position="87"/>
        <end position="104"/>
    </location>
</feature>
<dbReference type="RefSeq" id="WP_106253310.1">
    <property type="nucleotide sequence ID" value="NZ_PVZC01000012.1"/>
</dbReference>
<evidence type="ECO:0000313" key="3">
    <source>
        <dbReference type="EMBL" id="PRX91970.1"/>
    </source>
</evidence>
<feature type="transmembrane region" description="Helical" evidence="2">
    <location>
        <begin position="36"/>
        <end position="52"/>
    </location>
</feature>
<feature type="region of interest" description="Disordered" evidence="1">
    <location>
        <begin position="107"/>
        <end position="143"/>
    </location>
</feature>
<keyword evidence="4" id="KW-1185">Reference proteome</keyword>